<dbReference type="InterPro" id="IPR027417">
    <property type="entry name" value="P-loop_NTPase"/>
</dbReference>
<dbReference type="InterPro" id="IPR050763">
    <property type="entry name" value="ABC_transporter_ATP-binding"/>
</dbReference>
<evidence type="ECO:0000256" key="1">
    <source>
        <dbReference type="ARBA" id="ARBA00022448"/>
    </source>
</evidence>
<accession>A0AA91TQ91</accession>
<dbReference type="PANTHER" id="PTHR42711:SF1">
    <property type="entry name" value="ABC-TRANSPORT PROTEIN, ATP-BINDING COMPONENT"/>
    <property type="match status" value="1"/>
</dbReference>
<keyword evidence="1" id="KW-0813">Transport</keyword>
<dbReference type="InterPro" id="IPR003593">
    <property type="entry name" value="AAA+_ATPase"/>
</dbReference>
<comment type="caution">
    <text evidence="5">The sequence shown here is derived from an EMBL/GenBank/DDBJ whole genome shotgun (WGS) entry which is preliminary data.</text>
</comment>
<feature type="domain" description="ABC transporter" evidence="4">
    <location>
        <begin position="15"/>
        <end position="268"/>
    </location>
</feature>
<gene>
    <name evidence="5" type="ORF">CHH57_20290</name>
</gene>
<evidence type="ECO:0000256" key="2">
    <source>
        <dbReference type="ARBA" id="ARBA00022741"/>
    </source>
</evidence>
<dbReference type="SMART" id="SM00382">
    <property type="entry name" value="AAA"/>
    <property type="match status" value="1"/>
</dbReference>
<evidence type="ECO:0000259" key="4">
    <source>
        <dbReference type="PROSITE" id="PS50893"/>
    </source>
</evidence>
<evidence type="ECO:0000313" key="6">
    <source>
        <dbReference type="Proteomes" id="UP000216961"/>
    </source>
</evidence>
<dbReference type="Gene3D" id="3.40.50.300">
    <property type="entry name" value="P-loop containing nucleotide triphosphate hydrolases"/>
    <property type="match status" value="1"/>
</dbReference>
<sequence>MLLYSSFEKEGEALIKVKGINKSFKVAKRAAGLREGLKALVSREHTIIHALKDVSFTINPGEIVGYIGPNGAGKSTTIKVMSGILVPDSGACEIMGYTPWQDRVEYVKNIGVVFGQRSQLWWDVPVIDSFALLKDIYHVSDKDYKETLSLLMETLELKDIIHSPVRQLSLGQRMRCEIAASLIHNPQILFLDEPTIGLDAVSKIAVRNFIKKINKQKNVTVILTTHDMFDIEALCDRVLLIGKGSLLYDGNLQELRSRFGSHRTITADYKSSNAPIEIPGADILSWTEERAILSVDTSVISVSKVIMQLSHSLDLVDVSVTSQPIEDIIVQLYKEYEI</sequence>
<evidence type="ECO:0000256" key="3">
    <source>
        <dbReference type="ARBA" id="ARBA00022840"/>
    </source>
</evidence>
<protein>
    <submittedName>
        <fullName evidence="5">ABC transporter</fullName>
    </submittedName>
</protein>
<reference evidence="5 6" key="1">
    <citation type="submission" date="2017-07" db="EMBL/GenBank/DDBJ databases">
        <title>Isolation and whole genome analysis of endospore-forming bacteria from heroin.</title>
        <authorList>
            <person name="Kalinowski J."/>
            <person name="Ahrens B."/>
            <person name="Al-Dilaimi A."/>
            <person name="Winkler A."/>
            <person name="Wibberg D."/>
            <person name="Schleenbecker U."/>
            <person name="Ruckert C."/>
            <person name="Wolfel R."/>
            <person name="Grass G."/>
        </authorList>
    </citation>
    <scope>NUCLEOTIDE SEQUENCE [LARGE SCALE GENOMIC DNA]</scope>
    <source>
        <strain evidence="5 6">7521-2</strain>
    </source>
</reference>
<organism evidence="5 6">
    <name type="scientific">Niallia circulans</name>
    <name type="common">Bacillus circulans</name>
    <dbReference type="NCBI Taxonomy" id="1397"/>
    <lineage>
        <taxon>Bacteria</taxon>
        <taxon>Bacillati</taxon>
        <taxon>Bacillota</taxon>
        <taxon>Bacilli</taxon>
        <taxon>Bacillales</taxon>
        <taxon>Bacillaceae</taxon>
        <taxon>Niallia</taxon>
    </lineage>
</organism>
<dbReference type="GO" id="GO:0005524">
    <property type="term" value="F:ATP binding"/>
    <property type="evidence" value="ECO:0007669"/>
    <property type="project" value="UniProtKB-KW"/>
</dbReference>
<name>A0AA91TQ91_NIACI</name>
<evidence type="ECO:0000313" key="5">
    <source>
        <dbReference type="EMBL" id="PAD81421.1"/>
    </source>
</evidence>
<dbReference type="InterPro" id="IPR003439">
    <property type="entry name" value="ABC_transporter-like_ATP-bd"/>
</dbReference>
<dbReference type="Proteomes" id="UP000216961">
    <property type="component" value="Unassembled WGS sequence"/>
</dbReference>
<dbReference type="GO" id="GO:0016887">
    <property type="term" value="F:ATP hydrolysis activity"/>
    <property type="evidence" value="ECO:0007669"/>
    <property type="project" value="InterPro"/>
</dbReference>
<keyword evidence="3" id="KW-0067">ATP-binding</keyword>
<dbReference type="SUPFAM" id="SSF52540">
    <property type="entry name" value="P-loop containing nucleoside triphosphate hydrolases"/>
    <property type="match status" value="1"/>
</dbReference>
<keyword evidence="2" id="KW-0547">Nucleotide-binding</keyword>
<dbReference type="Pfam" id="PF00005">
    <property type="entry name" value="ABC_tran"/>
    <property type="match status" value="1"/>
</dbReference>
<dbReference type="PROSITE" id="PS50893">
    <property type="entry name" value="ABC_TRANSPORTER_2"/>
    <property type="match status" value="1"/>
</dbReference>
<proteinExistence type="predicted"/>
<dbReference type="PANTHER" id="PTHR42711">
    <property type="entry name" value="ABC TRANSPORTER ATP-BINDING PROTEIN"/>
    <property type="match status" value="1"/>
</dbReference>
<dbReference type="AlphaFoldDB" id="A0AA91TQ91"/>
<dbReference type="EMBL" id="NPBQ01000125">
    <property type="protein sequence ID" value="PAD81421.1"/>
    <property type="molecule type" value="Genomic_DNA"/>
</dbReference>